<proteinExistence type="predicted"/>
<keyword evidence="2" id="KW-0597">Phosphoprotein</keyword>
<organism evidence="5">
    <name type="scientific">mine drainage metagenome</name>
    <dbReference type="NCBI Taxonomy" id="410659"/>
    <lineage>
        <taxon>unclassified sequences</taxon>
        <taxon>metagenomes</taxon>
        <taxon>ecological metagenomes</taxon>
    </lineage>
</organism>
<dbReference type="Gene3D" id="3.40.120.10">
    <property type="entry name" value="Alpha-D-Glucose-1,6-Bisphosphate, subunit A, domain 3"/>
    <property type="match status" value="2"/>
</dbReference>
<feature type="domain" description="Alpha-D-phosphohexomutase C-terminal" evidence="3">
    <location>
        <begin position="110"/>
        <end position="148"/>
    </location>
</feature>
<evidence type="ECO:0000256" key="2">
    <source>
        <dbReference type="ARBA" id="ARBA00022553"/>
    </source>
</evidence>
<dbReference type="SUPFAM" id="SSF55957">
    <property type="entry name" value="Phosphoglucomutase, C-terminal domain"/>
    <property type="match status" value="1"/>
</dbReference>
<dbReference type="GO" id="GO:0006048">
    <property type="term" value="P:UDP-N-acetylglucosamine biosynthetic process"/>
    <property type="evidence" value="ECO:0007669"/>
    <property type="project" value="TreeGrafter"/>
</dbReference>
<dbReference type="AlphaFoldDB" id="T0YDB8"/>
<feature type="non-terminal residue" evidence="5">
    <location>
        <position position="160"/>
    </location>
</feature>
<feature type="domain" description="Alpha-D-phosphohexomutase alpha/beta/alpha" evidence="4">
    <location>
        <begin position="3"/>
        <end position="77"/>
    </location>
</feature>
<dbReference type="GO" id="GO:0005975">
    <property type="term" value="P:carbohydrate metabolic process"/>
    <property type="evidence" value="ECO:0007669"/>
    <property type="project" value="InterPro"/>
</dbReference>
<dbReference type="InterPro" id="IPR050060">
    <property type="entry name" value="Phosphoglucosamine_mutase"/>
</dbReference>
<dbReference type="InterPro" id="IPR036900">
    <property type="entry name" value="A-D-PHexomutase_C_sf"/>
</dbReference>
<protein>
    <submittedName>
        <fullName evidence="5">Phosphoglucosamine mutase</fullName>
    </submittedName>
</protein>
<comment type="cofactor">
    <cofactor evidence="1">
        <name>Mg(2+)</name>
        <dbReference type="ChEBI" id="CHEBI:18420"/>
    </cofactor>
</comment>
<sequence length="160" mass="17983">MLMKRNGIRVLKTKVGDRYILEALEAENLSFGGEQSGHLIFRDLHSTGDGLMSTVQLVSTLVEKGISLSEMASVYQPFPQVLRTVPVFKKVPIETLAHLQRMSHVVEEELSGGRGRLLLRYSGTESALRIMLEGENHDRIAYLVEELERAVLKDFEVMAN</sequence>
<dbReference type="InterPro" id="IPR005846">
    <property type="entry name" value="A-D-PHexomutase_a/b/a-III"/>
</dbReference>
<evidence type="ECO:0000259" key="4">
    <source>
        <dbReference type="Pfam" id="PF02880"/>
    </source>
</evidence>
<dbReference type="GO" id="GO:0004615">
    <property type="term" value="F:phosphomannomutase activity"/>
    <property type="evidence" value="ECO:0007669"/>
    <property type="project" value="TreeGrafter"/>
</dbReference>
<name>T0YDB8_9ZZZZ</name>
<dbReference type="Pfam" id="PF00408">
    <property type="entry name" value="PGM_PMM_IV"/>
    <property type="match status" value="1"/>
</dbReference>
<gene>
    <name evidence="5" type="ORF">B1A_19107</name>
</gene>
<comment type="caution">
    <text evidence="5">The sequence shown here is derived from an EMBL/GenBank/DDBJ whole genome shotgun (WGS) entry which is preliminary data.</text>
</comment>
<dbReference type="GO" id="GO:0008966">
    <property type="term" value="F:phosphoglucosamine mutase activity"/>
    <property type="evidence" value="ECO:0007669"/>
    <property type="project" value="TreeGrafter"/>
</dbReference>
<dbReference type="InterPro" id="IPR005843">
    <property type="entry name" value="A-D-PHexomutase_C"/>
</dbReference>
<evidence type="ECO:0000313" key="5">
    <source>
        <dbReference type="EMBL" id="EQD33306.1"/>
    </source>
</evidence>
<accession>T0YDB8</accession>
<dbReference type="GO" id="GO:0009252">
    <property type="term" value="P:peptidoglycan biosynthetic process"/>
    <property type="evidence" value="ECO:0007669"/>
    <property type="project" value="TreeGrafter"/>
</dbReference>
<dbReference type="GO" id="GO:0005829">
    <property type="term" value="C:cytosol"/>
    <property type="evidence" value="ECO:0007669"/>
    <property type="project" value="TreeGrafter"/>
</dbReference>
<reference evidence="5" key="1">
    <citation type="submission" date="2013-08" db="EMBL/GenBank/DDBJ databases">
        <authorList>
            <person name="Mendez C."/>
            <person name="Richter M."/>
            <person name="Ferrer M."/>
            <person name="Sanchez J."/>
        </authorList>
    </citation>
    <scope>NUCLEOTIDE SEQUENCE</scope>
</reference>
<reference evidence="5" key="2">
    <citation type="journal article" date="2014" name="ISME J.">
        <title>Microbial stratification in low pH oxic and suboxic macroscopic growths along an acid mine drainage.</title>
        <authorList>
            <person name="Mendez-Garcia C."/>
            <person name="Mesa V."/>
            <person name="Sprenger R.R."/>
            <person name="Richter M."/>
            <person name="Diez M.S."/>
            <person name="Solano J."/>
            <person name="Bargiela R."/>
            <person name="Golyshina O.V."/>
            <person name="Manteca A."/>
            <person name="Ramos J.L."/>
            <person name="Gallego J.R."/>
            <person name="Llorente I."/>
            <person name="Martins Dos Santos V.A."/>
            <person name="Jensen O.N."/>
            <person name="Pelaez A.I."/>
            <person name="Sanchez J."/>
            <person name="Ferrer M."/>
        </authorList>
    </citation>
    <scope>NUCLEOTIDE SEQUENCE</scope>
</reference>
<dbReference type="SUPFAM" id="SSF53738">
    <property type="entry name" value="Phosphoglucomutase, first 3 domains"/>
    <property type="match status" value="1"/>
</dbReference>
<dbReference type="InterPro" id="IPR016055">
    <property type="entry name" value="A-D-PHexomutase_a/b/a-I/II/III"/>
</dbReference>
<dbReference type="PANTHER" id="PTHR42946:SF1">
    <property type="entry name" value="PHOSPHOGLUCOMUTASE (ALPHA-D-GLUCOSE-1,6-BISPHOSPHATE-DEPENDENT)"/>
    <property type="match status" value="1"/>
</dbReference>
<dbReference type="Pfam" id="PF02880">
    <property type="entry name" value="PGM_PMM_III"/>
    <property type="match status" value="1"/>
</dbReference>
<dbReference type="PANTHER" id="PTHR42946">
    <property type="entry name" value="PHOSPHOHEXOSE MUTASE"/>
    <property type="match status" value="1"/>
</dbReference>
<dbReference type="Gene3D" id="3.30.310.50">
    <property type="entry name" value="Alpha-D-phosphohexomutase, C-terminal domain"/>
    <property type="match status" value="1"/>
</dbReference>
<dbReference type="EMBL" id="AUZX01014097">
    <property type="protein sequence ID" value="EQD33306.1"/>
    <property type="molecule type" value="Genomic_DNA"/>
</dbReference>
<evidence type="ECO:0000259" key="3">
    <source>
        <dbReference type="Pfam" id="PF00408"/>
    </source>
</evidence>
<evidence type="ECO:0000256" key="1">
    <source>
        <dbReference type="ARBA" id="ARBA00001946"/>
    </source>
</evidence>